<organism evidence="8">
    <name type="scientific">candidate division WOR-3 bacterium</name>
    <dbReference type="NCBI Taxonomy" id="2052148"/>
    <lineage>
        <taxon>Bacteria</taxon>
        <taxon>Bacteria division WOR-3</taxon>
    </lineage>
</organism>
<evidence type="ECO:0000256" key="5">
    <source>
        <dbReference type="ARBA" id="ARBA00023136"/>
    </source>
</evidence>
<accession>A0A7V3KPQ0</accession>
<protein>
    <submittedName>
        <fullName evidence="8">DUF4040 domain-containing protein</fullName>
    </submittedName>
</protein>
<dbReference type="Pfam" id="PF13244">
    <property type="entry name" value="MbhD"/>
    <property type="match status" value="1"/>
</dbReference>
<keyword evidence="3 6" id="KW-0812">Transmembrane</keyword>
<dbReference type="GO" id="GO:0005886">
    <property type="term" value="C:plasma membrane"/>
    <property type="evidence" value="ECO:0007669"/>
    <property type="project" value="UniProtKB-SubCell"/>
</dbReference>
<evidence type="ECO:0000256" key="3">
    <source>
        <dbReference type="ARBA" id="ARBA00022692"/>
    </source>
</evidence>
<name>A0A7V3KPQ0_UNCW3</name>
<feature type="domain" description="MrpA C-terminal/MbhD" evidence="7">
    <location>
        <begin position="14"/>
        <end position="79"/>
    </location>
</feature>
<feature type="transmembrane region" description="Helical" evidence="6">
    <location>
        <begin position="56"/>
        <end position="78"/>
    </location>
</feature>
<keyword evidence="2" id="KW-1003">Cell membrane</keyword>
<evidence type="ECO:0000313" key="8">
    <source>
        <dbReference type="EMBL" id="HGB36601.1"/>
    </source>
</evidence>
<evidence type="ECO:0000259" key="7">
    <source>
        <dbReference type="Pfam" id="PF13244"/>
    </source>
</evidence>
<evidence type="ECO:0000256" key="4">
    <source>
        <dbReference type="ARBA" id="ARBA00022989"/>
    </source>
</evidence>
<sequence>MSEAVIILSIVLAVLVVVATFVVWLTKDLLVAVLASAVISLVSSIFFLILQVPDVAITEASVGAALTTGFFLFAMKYIGRNEDD</sequence>
<dbReference type="EMBL" id="DTGD01000256">
    <property type="protein sequence ID" value="HGB36601.1"/>
    <property type="molecule type" value="Genomic_DNA"/>
</dbReference>
<feature type="transmembrane region" description="Helical" evidence="6">
    <location>
        <begin position="29"/>
        <end position="50"/>
    </location>
</feature>
<dbReference type="AlphaFoldDB" id="A0A7V3KPQ0"/>
<keyword evidence="4 6" id="KW-1133">Transmembrane helix</keyword>
<feature type="transmembrane region" description="Helical" evidence="6">
    <location>
        <begin position="6"/>
        <end position="24"/>
    </location>
</feature>
<reference evidence="8" key="1">
    <citation type="journal article" date="2020" name="mSystems">
        <title>Genome- and Community-Level Interaction Insights into Carbon Utilization and Element Cycling Functions of Hydrothermarchaeota in Hydrothermal Sediment.</title>
        <authorList>
            <person name="Zhou Z."/>
            <person name="Liu Y."/>
            <person name="Xu W."/>
            <person name="Pan J."/>
            <person name="Luo Z.H."/>
            <person name="Li M."/>
        </authorList>
    </citation>
    <scope>NUCLEOTIDE SEQUENCE [LARGE SCALE GENOMIC DNA]</scope>
    <source>
        <strain evidence="8">SpSt-754</strain>
    </source>
</reference>
<gene>
    <name evidence="8" type="ORF">ENV38_06835</name>
</gene>
<keyword evidence="5 6" id="KW-0472">Membrane</keyword>
<evidence type="ECO:0000256" key="1">
    <source>
        <dbReference type="ARBA" id="ARBA00004651"/>
    </source>
</evidence>
<proteinExistence type="predicted"/>
<evidence type="ECO:0000256" key="2">
    <source>
        <dbReference type="ARBA" id="ARBA00022475"/>
    </source>
</evidence>
<dbReference type="InterPro" id="IPR025383">
    <property type="entry name" value="MrpA_C/MbhD"/>
</dbReference>
<comment type="subcellular location">
    <subcellularLocation>
        <location evidence="1">Cell membrane</location>
        <topology evidence="1">Multi-pass membrane protein</topology>
    </subcellularLocation>
</comment>
<evidence type="ECO:0000256" key="6">
    <source>
        <dbReference type="SAM" id="Phobius"/>
    </source>
</evidence>
<comment type="caution">
    <text evidence="8">The sequence shown here is derived from an EMBL/GenBank/DDBJ whole genome shotgun (WGS) entry which is preliminary data.</text>
</comment>